<dbReference type="InterPro" id="IPR029479">
    <property type="entry name" value="Nitroreductase"/>
</dbReference>
<evidence type="ECO:0000256" key="3">
    <source>
        <dbReference type="ARBA" id="ARBA00022630"/>
    </source>
</evidence>
<dbReference type="Pfam" id="PF00881">
    <property type="entry name" value="Nitroreductase"/>
    <property type="match status" value="2"/>
</dbReference>
<comment type="caution">
    <text evidence="7">The sequence shown here is derived from an EMBL/GenBank/DDBJ whole genome shotgun (WGS) entry which is preliminary data.</text>
</comment>
<dbReference type="AlphaFoldDB" id="A0A413H0R0"/>
<evidence type="ECO:0000313" key="8">
    <source>
        <dbReference type="Proteomes" id="UP000286075"/>
    </source>
</evidence>
<name>A0A413H0R0_9BACE</name>
<evidence type="ECO:0000313" key="7">
    <source>
        <dbReference type="EMBL" id="RGX76969.1"/>
    </source>
</evidence>
<protein>
    <submittedName>
        <fullName evidence="7">Nitroreductase</fullName>
    </submittedName>
</protein>
<keyword evidence="4" id="KW-0288">FMN</keyword>
<reference evidence="7 8" key="1">
    <citation type="submission" date="2018-08" db="EMBL/GenBank/DDBJ databases">
        <title>A genome reference for cultivated species of the human gut microbiota.</title>
        <authorList>
            <person name="Zou Y."/>
            <person name="Xue W."/>
            <person name="Luo G."/>
        </authorList>
    </citation>
    <scope>NUCLEOTIDE SEQUENCE [LARGE SCALE GENOMIC DNA]</scope>
    <source>
        <strain evidence="7 8">OF03-9BH</strain>
    </source>
</reference>
<dbReference type="Gene3D" id="3.40.109.10">
    <property type="entry name" value="NADH Oxidase"/>
    <property type="match status" value="1"/>
</dbReference>
<dbReference type="CDD" id="cd20609">
    <property type="entry name" value="nitroreductase"/>
    <property type="match status" value="1"/>
</dbReference>
<sequence>MNFLELSKQRYSARNYSSDMIEQEKLDYILECARFAPSAVDYQPWHFFVVKSNKTKLLIQQSYPREWFTEAPLYIVVCADKSISWVRKSDNKNHADIDAAIATEHICLAAAEQGLGSCWVCNFDPDMLKDNLHLSPNMYPVAIISLGYVKQPPEKSSKRKDITEIVSIL</sequence>
<comment type="similarity">
    <text evidence="2">Belongs to the nitroreductase family.</text>
</comment>
<feature type="domain" description="Nitroreductase" evidence="6">
    <location>
        <begin position="63"/>
        <end position="148"/>
    </location>
</feature>
<dbReference type="OrthoDB" id="9809288at2"/>
<dbReference type="Proteomes" id="UP000286075">
    <property type="component" value="Unassembled WGS sequence"/>
</dbReference>
<dbReference type="InterPro" id="IPR000415">
    <property type="entry name" value="Nitroreductase-like"/>
</dbReference>
<keyword evidence="3" id="KW-0285">Flavoprotein</keyword>
<organism evidence="7 8">
    <name type="scientific">Bacteroides stercorirosoris</name>
    <dbReference type="NCBI Taxonomy" id="871324"/>
    <lineage>
        <taxon>Bacteria</taxon>
        <taxon>Pseudomonadati</taxon>
        <taxon>Bacteroidota</taxon>
        <taxon>Bacteroidia</taxon>
        <taxon>Bacteroidales</taxon>
        <taxon>Bacteroidaceae</taxon>
        <taxon>Bacteroides</taxon>
    </lineage>
</organism>
<evidence type="ECO:0000256" key="1">
    <source>
        <dbReference type="ARBA" id="ARBA00001917"/>
    </source>
</evidence>
<dbReference type="GO" id="GO:0016491">
    <property type="term" value="F:oxidoreductase activity"/>
    <property type="evidence" value="ECO:0007669"/>
    <property type="project" value="UniProtKB-KW"/>
</dbReference>
<feature type="domain" description="Nitroreductase" evidence="6">
    <location>
        <begin position="8"/>
        <end position="55"/>
    </location>
</feature>
<evidence type="ECO:0000256" key="2">
    <source>
        <dbReference type="ARBA" id="ARBA00007118"/>
    </source>
</evidence>
<proteinExistence type="inferred from homology"/>
<evidence type="ECO:0000259" key="6">
    <source>
        <dbReference type="Pfam" id="PF00881"/>
    </source>
</evidence>
<gene>
    <name evidence="7" type="ORF">DXA68_17470</name>
</gene>
<dbReference type="PANTHER" id="PTHR43673:SF2">
    <property type="entry name" value="NITROREDUCTASE"/>
    <property type="match status" value="1"/>
</dbReference>
<evidence type="ECO:0000256" key="5">
    <source>
        <dbReference type="ARBA" id="ARBA00023002"/>
    </source>
</evidence>
<comment type="cofactor">
    <cofactor evidence="1">
        <name>FMN</name>
        <dbReference type="ChEBI" id="CHEBI:58210"/>
    </cofactor>
</comment>
<accession>A0A413H0R0</accession>
<keyword evidence="5" id="KW-0560">Oxidoreductase</keyword>
<dbReference type="EMBL" id="QSCF01000034">
    <property type="protein sequence ID" value="RGX76969.1"/>
    <property type="molecule type" value="Genomic_DNA"/>
</dbReference>
<dbReference type="RefSeq" id="WP_117988204.1">
    <property type="nucleotide sequence ID" value="NZ_CABMFG010000034.1"/>
</dbReference>
<dbReference type="PANTHER" id="PTHR43673">
    <property type="entry name" value="NAD(P)H NITROREDUCTASE YDGI-RELATED"/>
    <property type="match status" value="1"/>
</dbReference>
<dbReference type="SUPFAM" id="SSF55469">
    <property type="entry name" value="FMN-dependent nitroreductase-like"/>
    <property type="match status" value="1"/>
</dbReference>
<evidence type="ECO:0000256" key="4">
    <source>
        <dbReference type="ARBA" id="ARBA00022643"/>
    </source>
</evidence>